<keyword evidence="2" id="KW-0472">Membrane</keyword>
<dbReference type="RefSeq" id="WP_108689456.1">
    <property type="nucleotide sequence ID" value="NZ_QCYK01000004.1"/>
</dbReference>
<dbReference type="OrthoDB" id="680018at2"/>
<evidence type="ECO:0000313" key="4">
    <source>
        <dbReference type="Proteomes" id="UP000244450"/>
    </source>
</evidence>
<dbReference type="Proteomes" id="UP000244450">
    <property type="component" value="Unassembled WGS sequence"/>
</dbReference>
<reference evidence="3 4" key="1">
    <citation type="submission" date="2018-04" db="EMBL/GenBank/DDBJ databases">
        <title>Chitinophaga fuyangensis sp. nov., isolated from soil in a chemical factory.</title>
        <authorList>
            <person name="Chen K."/>
        </authorList>
    </citation>
    <scope>NUCLEOTIDE SEQUENCE [LARGE SCALE GENOMIC DNA]</scope>
    <source>
        <strain evidence="3 4">LY-1</strain>
    </source>
</reference>
<gene>
    <name evidence="3" type="ORF">DCC81_24785</name>
</gene>
<organism evidence="3 4">
    <name type="scientific">Chitinophaga parva</name>
    <dbReference type="NCBI Taxonomy" id="2169414"/>
    <lineage>
        <taxon>Bacteria</taxon>
        <taxon>Pseudomonadati</taxon>
        <taxon>Bacteroidota</taxon>
        <taxon>Chitinophagia</taxon>
        <taxon>Chitinophagales</taxon>
        <taxon>Chitinophagaceae</taxon>
        <taxon>Chitinophaga</taxon>
    </lineage>
</organism>
<dbReference type="EMBL" id="QCYK01000004">
    <property type="protein sequence ID" value="PUZ21807.1"/>
    <property type="molecule type" value="Genomic_DNA"/>
</dbReference>
<feature type="compositionally biased region" description="Polar residues" evidence="1">
    <location>
        <begin position="109"/>
        <end position="127"/>
    </location>
</feature>
<keyword evidence="2" id="KW-1133">Transmembrane helix</keyword>
<protein>
    <submittedName>
        <fullName evidence="3">Uncharacterized protein</fullName>
    </submittedName>
</protein>
<name>A0A2T7BBQ6_9BACT</name>
<dbReference type="AlphaFoldDB" id="A0A2T7BBQ6"/>
<evidence type="ECO:0000256" key="2">
    <source>
        <dbReference type="SAM" id="Phobius"/>
    </source>
</evidence>
<sequence length="127" mass="14038">MNGIFEIELGGQLRQLRFNNYARAELGNVFGLDPLEAGQKAAEMFASNYMLAIAYVVFAGLTGAVYATFGTRDFTREQVAEWVGEANVSDLVTAFNMWRQSNEPRELIESNSDDANATQSTVTAKKK</sequence>
<comment type="caution">
    <text evidence="3">The sequence shown here is derived from an EMBL/GenBank/DDBJ whole genome shotgun (WGS) entry which is preliminary data.</text>
</comment>
<evidence type="ECO:0000256" key="1">
    <source>
        <dbReference type="SAM" id="MobiDB-lite"/>
    </source>
</evidence>
<keyword evidence="4" id="KW-1185">Reference proteome</keyword>
<keyword evidence="2" id="KW-0812">Transmembrane</keyword>
<feature type="region of interest" description="Disordered" evidence="1">
    <location>
        <begin position="105"/>
        <end position="127"/>
    </location>
</feature>
<proteinExistence type="predicted"/>
<accession>A0A2T7BBQ6</accession>
<evidence type="ECO:0000313" key="3">
    <source>
        <dbReference type="EMBL" id="PUZ21807.1"/>
    </source>
</evidence>
<feature type="transmembrane region" description="Helical" evidence="2">
    <location>
        <begin position="49"/>
        <end position="69"/>
    </location>
</feature>